<dbReference type="InterPro" id="IPR039751">
    <property type="entry name" value="HERPUD1/2"/>
</dbReference>
<feature type="transmembrane region" description="Helical" evidence="7">
    <location>
        <begin position="283"/>
        <end position="305"/>
    </location>
</feature>
<evidence type="ECO:0000256" key="4">
    <source>
        <dbReference type="ARBA" id="ARBA00023136"/>
    </source>
</evidence>
<accession>A0A2R5LKD4</accession>
<dbReference type="PROSITE" id="PS50053">
    <property type="entry name" value="UBIQUITIN_2"/>
    <property type="match status" value="1"/>
</dbReference>
<dbReference type="GO" id="GO:0016020">
    <property type="term" value="C:membrane"/>
    <property type="evidence" value="ECO:0007669"/>
    <property type="project" value="UniProtKB-SubCell"/>
</dbReference>
<evidence type="ECO:0000259" key="8">
    <source>
        <dbReference type="PROSITE" id="PS50053"/>
    </source>
</evidence>
<sequence length="417" mass="46093">MEALSLTTCLVIRAPNQKISDHPIDCPLDWSVYQLKLHLSKVYPSKPKPEDQRLIYSGRLLENQTILKDIFQLDTSRTHILHLVCKSSREPSEGSTSHPPIPLDSGSGSSSAAANDQLAALHSSSSAATGSSSTSIDGIRHRGSSASHNTAQVAPTGPEPQLPFQFPGLLPGAASPEQVMQQMVMAQQLYAQYFSQYMQLVNQGTDGVHSQVPTTPTATVAPPSVAQQQANQAAPRAAAENRGPRMNAQGGPLLDEDDDDEVHRDWLDWLYTVGRATVLLGIVYFYSSFGRFLVVTGIAMLVYLYQNDWFARPRQQRDAEQHREGENVQEAGERPNRAPPLHRPQMEEPQEEVPRVPEGQAEREADMQHLEAMMDGDRDGPVVAVERHLHRVTMAWTFVSSFFTSLIPERPPPVNVN</sequence>
<feature type="compositionally biased region" description="Polar residues" evidence="6">
    <location>
        <begin position="144"/>
        <end position="153"/>
    </location>
</feature>
<dbReference type="CDD" id="cd01790">
    <property type="entry name" value="Ubl_HERP"/>
    <property type="match status" value="1"/>
</dbReference>
<keyword evidence="3 7" id="KW-1133">Transmembrane helix</keyword>
<comment type="subcellular location">
    <subcellularLocation>
        <location evidence="1">Membrane</location>
    </subcellularLocation>
</comment>
<evidence type="ECO:0000313" key="9">
    <source>
        <dbReference type="EMBL" id="MBY09976.1"/>
    </source>
</evidence>
<protein>
    <submittedName>
        <fullName evidence="9">Putative cysteine-responsive endoplasmic reticulum-resident ubiquitin-like domain member 2 protein</fullName>
    </submittedName>
</protein>
<evidence type="ECO:0000256" key="2">
    <source>
        <dbReference type="ARBA" id="ARBA00022692"/>
    </source>
</evidence>
<dbReference type="PANTHER" id="PTHR12943">
    <property type="entry name" value="HOMOCYSTEINE-RESPONSIVE ENDOPLASMIC RETICULUM-RESIDENT UNIQUITIN-LIKE DOMAIN HERPUD PROTEIN FAMILY MEMBER"/>
    <property type="match status" value="1"/>
</dbReference>
<feature type="region of interest" description="Disordered" evidence="6">
    <location>
        <begin position="207"/>
        <end position="257"/>
    </location>
</feature>
<feature type="compositionally biased region" description="Low complexity" evidence="6">
    <location>
        <begin position="212"/>
        <end position="238"/>
    </location>
</feature>
<keyword evidence="2 7" id="KW-0812">Transmembrane</keyword>
<evidence type="ECO:0000256" key="6">
    <source>
        <dbReference type="SAM" id="MobiDB-lite"/>
    </source>
</evidence>
<dbReference type="Gene3D" id="3.10.20.90">
    <property type="entry name" value="Phosphatidylinositol 3-kinase Catalytic Subunit, Chain A, domain 1"/>
    <property type="match status" value="1"/>
</dbReference>
<dbReference type="Pfam" id="PF00240">
    <property type="entry name" value="ubiquitin"/>
    <property type="match status" value="1"/>
</dbReference>
<feature type="region of interest" description="Disordered" evidence="6">
    <location>
        <begin position="316"/>
        <end position="360"/>
    </location>
</feature>
<dbReference type="InterPro" id="IPR029071">
    <property type="entry name" value="Ubiquitin-like_domsf"/>
</dbReference>
<feature type="region of interest" description="Disordered" evidence="6">
    <location>
        <begin position="88"/>
        <end position="161"/>
    </location>
</feature>
<dbReference type="EMBL" id="GGLE01005850">
    <property type="protein sequence ID" value="MBY09976.1"/>
    <property type="molecule type" value="Transcribed_RNA"/>
</dbReference>
<dbReference type="AlphaFoldDB" id="A0A2R5LKD4"/>
<dbReference type="InterPro" id="IPR000626">
    <property type="entry name" value="Ubiquitin-like_dom"/>
</dbReference>
<evidence type="ECO:0000256" key="7">
    <source>
        <dbReference type="SAM" id="Phobius"/>
    </source>
</evidence>
<proteinExistence type="predicted"/>
<reference evidence="9" key="1">
    <citation type="submission" date="2018-03" db="EMBL/GenBank/DDBJ databases">
        <title>The relapsing fever spirochete Borrelia turicatae persists in the highly oxidative environment of its soft-bodied tick vector.</title>
        <authorList>
            <person name="Bourret T.J."/>
            <person name="Boyle W.K."/>
            <person name="Valenzuela J.G."/>
            <person name="Oliveira F."/>
            <person name="Lopez J.E."/>
        </authorList>
    </citation>
    <scope>NUCLEOTIDE SEQUENCE</scope>
    <source>
        <strain evidence="9">Kansas strain/isolate</strain>
        <tissue evidence="9">Salivary glands</tissue>
    </source>
</reference>
<dbReference type="SUPFAM" id="SSF54236">
    <property type="entry name" value="Ubiquitin-like"/>
    <property type="match status" value="1"/>
</dbReference>
<evidence type="ECO:0000256" key="1">
    <source>
        <dbReference type="ARBA" id="ARBA00004370"/>
    </source>
</evidence>
<dbReference type="GO" id="GO:0030968">
    <property type="term" value="P:endoplasmic reticulum unfolded protein response"/>
    <property type="evidence" value="ECO:0007669"/>
    <property type="project" value="TreeGrafter"/>
</dbReference>
<feature type="compositionally biased region" description="Basic and acidic residues" evidence="6">
    <location>
        <begin position="316"/>
        <end position="336"/>
    </location>
</feature>
<feature type="compositionally biased region" description="Low complexity" evidence="6">
    <location>
        <begin position="123"/>
        <end position="135"/>
    </location>
</feature>
<keyword evidence="4 7" id="KW-0472">Membrane</keyword>
<keyword evidence="5" id="KW-0834">Unfolded protein response</keyword>
<evidence type="ECO:0000256" key="3">
    <source>
        <dbReference type="ARBA" id="ARBA00022989"/>
    </source>
</evidence>
<name>A0A2R5LKD4_9ACAR</name>
<evidence type="ECO:0000256" key="5">
    <source>
        <dbReference type="ARBA" id="ARBA00023230"/>
    </source>
</evidence>
<feature type="domain" description="Ubiquitin-like" evidence="8">
    <location>
        <begin position="8"/>
        <end position="69"/>
    </location>
</feature>
<organism evidence="9">
    <name type="scientific">Ornithodoros turicata</name>
    <dbReference type="NCBI Taxonomy" id="34597"/>
    <lineage>
        <taxon>Eukaryota</taxon>
        <taxon>Metazoa</taxon>
        <taxon>Ecdysozoa</taxon>
        <taxon>Arthropoda</taxon>
        <taxon>Chelicerata</taxon>
        <taxon>Arachnida</taxon>
        <taxon>Acari</taxon>
        <taxon>Parasitiformes</taxon>
        <taxon>Ixodida</taxon>
        <taxon>Ixodoidea</taxon>
        <taxon>Argasidae</taxon>
        <taxon>Ornithodorinae</taxon>
        <taxon>Ornithodoros</taxon>
    </lineage>
</organism>
<dbReference type="FunFam" id="3.10.20.90:FF:000046">
    <property type="entry name" value="Homocysteine-responsive endoplasmic reticulum-resident ubiquitin-like domain member 2 protein"/>
    <property type="match status" value="1"/>
</dbReference>
<dbReference type="PANTHER" id="PTHR12943:SF27">
    <property type="entry name" value="HOMOCYSTEINE-INDUCED ENDOPLASMIC RETICULUM PROTEIN, ISOFORM A"/>
    <property type="match status" value="1"/>
</dbReference>
<feature type="compositionally biased region" description="Low complexity" evidence="6">
    <location>
        <begin position="105"/>
        <end position="114"/>
    </location>
</feature>